<dbReference type="AlphaFoldDB" id="A0AAV2ZDS3"/>
<dbReference type="EMBL" id="DYDO01000013">
    <property type="protein sequence ID" value="DBA13814.1"/>
    <property type="molecule type" value="Genomic_DNA"/>
</dbReference>
<name>A0AAV2ZDS3_PYXAD</name>
<keyword evidence="4" id="KW-1185">Reference proteome</keyword>
<evidence type="ECO:0000313" key="3">
    <source>
        <dbReference type="EMBL" id="DBA13814.1"/>
    </source>
</evidence>
<keyword evidence="2" id="KW-1133">Transmembrane helix</keyword>
<accession>A0AAV2ZDS3</accession>
<evidence type="ECO:0000256" key="1">
    <source>
        <dbReference type="SAM" id="MobiDB-lite"/>
    </source>
</evidence>
<dbReference type="Proteomes" id="UP001181693">
    <property type="component" value="Unassembled WGS sequence"/>
</dbReference>
<feature type="region of interest" description="Disordered" evidence="1">
    <location>
        <begin position="24"/>
        <end position="48"/>
    </location>
</feature>
<keyword evidence="2" id="KW-0812">Transmembrane</keyword>
<comment type="caution">
    <text evidence="3">The sequence shown here is derived from an EMBL/GenBank/DDBJ whole genome shotgun (WGS) entry which is preliminary data.</text>
</comment>
<keyword evidence="2" id="KW-0472">Membrane</keyword>
<evidence type="ECO:0000256" key="2">
    <source>
        <dbReference type="SAM" id="Phobius"/>
    </source>
</evidence>
<feature type="transmembrane region" description="Helical" evidence="2">
    <location>
        <begin position="58"/>
        <end position="79"/>
    </location>
</feature>
<protein>
    <submittedName>
        <fullName evidence="3">Uncharacterized protein</fullName>
    </submittedName>
</protein>
<proteinExistence type="predicted"/>
<sequence length="88" mass="10077">MKRRHSIDDEYTVHLVLVSRRFRDDGGSSAINGQRRGPSQGKSRGRSRMWRMTKSPDFRAGSGWVMVSSGYISIAFLRLKEVMVVMKD</sequence>
<evidence type="ECO:0000313" key="4">
    <source>
        <dbReference type="Proteomes" id="UP001181693"/>
    </source>
</evidence>
<organism evidence="3 4">
    <name type="scientific">Pyxicephalus adspersus</name>
    <name type="common">African bullfrog</name>
    <dbReference type="NCBI Taxonomy" id="30357"/>
    <lineage>
        <taxon>Eukaryota</taxon>
        <taxon>Metazoa</taxon>
        <taxon>Chordata</taxon>
        <taxon>Craniata</taxon>
        <taxon>Vertebrata</taxon>
        <taxon>Euteleostomi</taxon>
        <taxon>Amphibia</taxon>
        <taxon>Batrachia</taxon>
        <taxon>Anura</taxon>
        <taxon>Neobatrachia</taxon>
        <taxon>Ranoidea</taxon>
        <taxon>Pyxicephalidae</taxon>
        <taxon>Pyxicephalinae</taxon>
        <taxon>Pyxicephalus</taxon>
    </lineage>
</organism>
<reference evidence="3" key="1">
    <citation type="thesis" date="2020" institute="ProQuest LLC" country="789 East Eisenhower Parkway, Ann Arbor, MI, USA">
        <title>Comparative Genomics and Chromosome Evolution.</title>
        <authorList>
            <person name="Mudd A.B."/>
        </authorList>
    </citation>
    <scope>NUCLEOTIDE SEQUENCE</scope>
    <source>
        <strain evidence="3">1538</strain>
        <tissue evidence="3">Blood</tissue>
    </source>
</reference>
<gene>
    <name evidence="3" type="ORF">GDO54_004852</name>
</gene>